<dbReference type="RefSeq" id="WP_146529718.1">
    <property type="nucleotide sequence ID" value="NZ_SJPV01000010.1"/>
</dbReference>
<organism evidence="3 4">
    <name type="scientific">Novipirellula artificiosorum</name>
    <dbReference type="NCBI Taxonomy" id="2528016"/>
    <lineage>
        <taxon>Bacteria</taxon>
        <taxon>Pseudomonadati</taxon>
        <taxon>Planctomycetota</taxon>
        <taxon>Planctomycetia</taxon>
        <taxon>Pirellulales</taxon>
        <taxon>Pirellulaceae</taxon>
        <taxon>Novipirellula</taxon>
    </lineage>
</organism>
<feature type="signal peptide" evidence="1">
    <location>
        <begin position="1"/>
        <end position="25"/>
    </location>
</feature>
<dbReference type="Gene3D" id="2.130.10.10">
    <property type="entry name" value="YVTN repeat-like/Quinoprotein amine dehydrogenase"/>
    <property type="match status" value="1"/>
</dbReference>
<dbReference type="AlphaFoldDB" id="A0A5C6D9E2"/>
<keyword evidence="4" id="KW-1185">Reference proteome</keyword>
<dbReference type="SUPFAM" id="SSF50998">
    <property type="entry name" value="Quinoprotein alcohol dehydrogenase-like"/>
    <property type="match status" value="1"/>
</dbReference>
<evidence type="ECO:0000259" key="2">
    <source>
        <dbReference type="Pfam" id="PF13360"/>
    </source>
</evidence>
<feature type="domain" description="Pyrrolo-quinoline quinone repeat" evidence="2">
    <location>
        <begin position="94"/>
        <end position="359"/>
    </location>
</feature>
<dbReference type="OrthoDB" id="229752at2"/>
<reference evidence="3 4" key="1">
    <citation type="submission" date="2019-02" db="EMBL/GenBank/DDBJ databases">
        <title>Deep-cultivation of Planctomycetes and their phenomic and genomic characterization uncovers novel biology.</title>
        <authorList>
            <person name="Wiegand S."/>
            <person name="Jogler M."/>
            <person name="Boedeker C."/>
            <person name="Pinto D."/>
            <person name="Vollmers J."/>
            <person name="Rivas-Marin E."/>
            <person name="Kohn T."/>
            <person name="Peeters S.H."/>
            <person name="Heuer A."/>
            <person name="Rast P."/>
            <person name="Oberbeckmann S."/>
            <person name="Bunk B."/>
            <person name="Jeske O."/>
            <person name="Meyerdierks A."/>
            <person name="Storesund J.E."/>
            <person name="Kallscheuer N."/>
            <person name="Luecker S."/>
            <person name="Lage O.M."/>
            <person name="Pohl T."/>
            <person name="Merkel B.J."/>
            <person name="Hornburger P."/>
            <person name="Mueller R.-W."/>
            <person name="Bruemmer F."/>
            <person name="Labrenz M."/>
            <person name="Spormann A.M."/>
            <person name="Op Den Camp H."/>
            <person name="Overmann J."/>
            <person name="Amann R."/>
            <person name="Jetten M.S.M."/>
            <person name="Mascher T."/>
            <person name="Medema M.H."/>
            <person name="Devos D.P."/>
            <person name="Kaster A.-K."/>
            <person name="Ovreas L."/>
            <person name="Rohde M."/>
            <person name="Galperin M.Y."/>
            <person name="Jogler C."/>
        </authorList>
    </citation>
    <scope>NUCLEOTIDE SEQUENCE [LARGE SCALE GENOMIC DNA]</scope>
    <source>
        <strain evidence="3 4">Poly41</strain>
    </source>
</reference>
<sequence precursor="true">MTRILLRPHCAFSFACVLAFSFAYASLCNVVEAEDWLQWRGQDRANHSPETGLFEAWPEDGPELAWMAEGLGSGYANVSVAGNRIYTSGDLEDSQSVIAVDATDGSILWKTAITESVPKHGYPGSRTTPTIDDNRLYMVSSDGKIVCLDVSNGDKIWSRDFSDWNGKMMSGWGFSESPLVDGNKVICTPGGDKGMVVALDKTTGEEIWVCTMSDPTPENDGKPLKEGAGYSSPIITNGGGVKQYVQLVGRGLIGIRAEDGKLLWQYNRVANDTANVPTAVIDGEYVFTSTGYNTGSALLKLVAAGTNDVDVEEVYWLTGRTLQNKHGGMTLIDGYIYCGHGNGQGMPTCVDMATGEITWGPERAKGKGEASLIHADGHILYRREDGTIMLTKVNPEELEIVSVFEPAYQEGKSWAHPVIADGKLYLREQDKLMCYKLKAN</sequence>
<keyword evidence="1" id="KW-0732">Signal</keyword>
<dbReference type="EMBL" id="SJPV01000010">
    <property type="protein sequence ID" value="TWU33368.1"/>
    <property type="molecule type" value="Genomic_DNA"/>
</dbReference>
<dbReference type="PANTHER" id="PTHR34512:SF30">
    <property type="entry name" value="OUTER MEMBRANE PROTEIN ASSEMBLY FACTOR BAMB"/>
    <property type="match status" value="1"/>
</dbReference>
<evidence type="ECO:0000313" key="4">
    <source>
        <dbReference type="Proteomes" id="UP000319143"/>
    </source>
</evidence>
<evidence type="ECO:0000256" key="1">
    <source>
        <dbReference type="SAM" id="SignalP"/>
    </source>
</evidence>
<dbReference type="InterPro" id="IPR002372">
    <property type="entry name" value="PQQ_rpt_dom"/>
</dbReference>
<protein>
    <submittedName>
        <fullName evidence="3">Outer membrane biogenesis protein BamB</fullName>
    </submittedName>
</protein>
<dbReference type="Pfam" id="PF13360">
    <property type="entry name" value="PQQ_2"/>
    <property type="match status" value="1"/>
</dbReference>
<dbReference type="Gene3D" id="2.40.10.480">
    <property type="match status" value="1"/>
</dbReference>
<evidence type="ECO:0000313" key="3">
    <source>
        <dbReference type="EMBL" id="TWU33368.1"/>
    </source>
</evidence>
<dbReference type="InterPro" id="IPR011047">
    <property type="entry name" value="Quinoprotein_ADH-like_sf"/>
</dbReference>
<comment type="caution">
    <text evidence="3">The sequence shown here is derived from an EMBL/GenBank/DDBJ whole genome shotgun (WGS) entry which is preliminary data.</text>
</comment>
<dbReference type="PANTHER" id="PTHR34512">
    <property type="entry name" value="CELL SURFACE PROTEIN"/>
    <property type="match status" value="1"/>
</dbReference>
<dbReference type="InterPro" id="IPR015943">
    <property type="entry name" value="WD40/YVTN_repeat-like_dom_sf"/>
</dbReference>
<name>A0A5C6D9E2_9BACT</name>
<feature type="chain" id="PRO_5023019429" evidence="1">
    <location>
        <begin position="26"/>
        <end position="440"/>
    </location>
</feature>
<dbReference type="SMART" id="SM00564">
    <property type="entry name" value="PQQ"/>
    <property type="match status" value="3"/>
</dbReference>
<proteinExistence type="predicted"/>
<gene>
    <name evidence="3" type="ORF">Poly41_51220</name>
</gene>
<dbReference type="InterPro" id="IPR018391">
    <property type="entry name" value="PQQ_b-propeller_rpt"/>
</dbReference>
<accession>A0A5C6D9E2</accession>
<dbReference type="Proteomes" id="UP000319143">
    <property type="component" value="Unassembled WGS sequence"/>
</dbReference>